<dbReference type="GO" id="GO:0005737">
    <property type="term" value="C:cytoplasm"/>
    <property type="evidence" value="ECO:0007669"/>
    <property type="project" value="TreeGrafter"/>
</dbReference>
<name>A0A7W0CM83_9ACTN</name>
<dbReference type="InterPro" id="IPR016032">
    <property type="entry name" value="Sig_transdc_resp-reg_C-effctor"/>
</dbReference>
<dbReference type="InterPro" id="IPR011990">
    <property type="entry name" value="TPR-like_helical_dom_sf"/>
</dbReference>
<dbReference type="GO" id="GO:0006355">
    <property type="term" value="P:regulation of DNA-templated transcription"/>
    <property type="evidence" value="ECO:0007669"/>
    <property type="project" value="InterPro"/>
</dbReference>
<dbReference type="GO" id="GO:0004016">
    <property type="term" value="F:adenylate cyclase activity"/>
    <property type="evidence" value="ECO:0007669"/>
    <property type="project" value="TreeGrafter"/>
</dbReference>
<evidence type="ECO:0000256" key="1">
    <source>
        <dbReference type="ARBA" id="ARBA00022741"/>
    </source>
</evidence>
<keyword evidence="4" id="KW-0238">DNA-binding</keyword>
<protein>
    <submittedName>
        <fullName evidence="4">DNA-binding CsgD family transcriptional regulator</fullName>
    </submittedName>
</protein>
<evidence type="ECO:0000313" key="5">
    <source>
        <dbReference type="Proteomes" id="UP000530928"/>
    </source>
</evidence>
<dbReference type="AlphaFoldDB" id="A0A7W0CM83"/>
<evidence type="ECO:0000313" key="4">
    <source>
        <dbReference type="EMBL" id="MBA2893552.1"/>
    </source>
</evidence>
<dbReference type="Pfam" id="PF00196">
    <property type="entry name" value="GerE"/>
    <property type="match status" value="1"/>
</dbReference>
<dbReference type="PROSITE" id="PS50043">
    <property type="entry name" value="HTH_LUXR_2"/>
    <property type="match status" value="1"/>
</dbReference>
<keyword evidence="5" id="KW-1185">Reference proteome</keyword>
<dbReference type="Gene3D" id="1.10.10.10">
    <property type="entry name" value="Winged helix-like DNA-binding domain superfamily/Winged helix DNA-binding domain"/>
    <property type="match status" value="1"/>
</dbReference>
<dbReference type="SUPFAM" id="SSF46894">
    <property type="entry name" value="C-terminal effector domain of the bipartite response regulators"/>
    <property type="match status" value="1"/>
</dbReference>
<dbReference type="GO" id="GO:0005524">
    <property type="term" value="F:ATP binding"/>
    <property type="evidence" value="ECO:0007669"/>
    <property type="project" value="UniProtKB-KW"/>
</dbReference>
<dbReference type="Proteomes" id="UP000530928">
    <property type="component" value="Unassembled WGS sequence"/>
</dbReference>
<dbReference type="CDD" id="cd06170">
    <property type="entry name" value="LuxR_C_like"/>
    <property type="match status" value="1"/>
</dbReference>
<dbReference type="PANTHER" id="PTHR16305:SF35">
    <property type="entry name" value="TRANSCRIPTIONAL ACTIVATOR DOMAIN"/>
    <property type="match status" value="1"/>
</dbReference>
<dbReference type="Gene3D" id="1.25.40.10">
    <property type="entry name" value="Tetratricopeptide repeat domain"/>
    <property type="match status" value="1"/>
</dbReference>
<dbReference type="SUPFAM" id="SSF52540">
    <property type="entry name" value="P-loop containing nucleoside triphosphate hydrolases"/>
    <property type="match status" value="1"/>
</dbReference>
<organism evidence="4 5">
    <name type="scientific">Nonomuraea soli</name>
    <dbReference type="NCBI Taxonomy" id="1032476"/>
    <lineage>
        <taxon>Bacteria</taxon>
        <taxon>Bacillati</taxon>
        <taxon>Actinomycetota</taxon>
        <taxon>Actinomycetes</taxon>
        <taxon>Streptosporangiales</taxon>
        <taxon>Streptosporangiaceae</taxon>
        <taxon>Nonomuraea</taxon>
    </lineage>
</organism>
<dbReference type="SMART" id="SM00421">
    <property type="entry name" value="HTH_LUXR"/>
    <property type="match status" value="1"/>
</dbReference>
<evidence type="ECO:0000259" key="3">
    <source>
        <dbReference type="PROSITE" id="PS50043"/>
    </source>
</evidence>
<dbReference type="InterPro" id="IPR000792">
    <property type="entry name" value="Tscrpt_reg_LuxR_C"/>
</dbReference>
<accession>A0A7W0CM83</accession>
<dbReference type="GO" id="GO:0003677">
    <property type="term" value="F:DNA binding"/>
    <property type="evidence" value="ECO:0007669"/>
    <property type="project" value="UniProtKB-KW"/>
</dbReference>
<gene>
    <name evidence="4" type="ORF">HNR30_004913</name>
</gene>
<dbReference type="EMBL" id="JACDUR010000005">
    <property type="protein sequence ID" value="MBA2893552.1"/>
    <property type="molecule type" value="Genomic_DNA"/>
</dbReference>
<dbReference type="InterPro" id="IPR036388">
    <property type="entry name" value="WH-like_DNA-bd_sf"/>
</dbReference>
<reference evidence="4 5" key="1">
    <citation type="submission" date="2020-07" db="EMBL/GenBank/DDBJ databases">
        <title>Genomic Encyclopedia of Type Strains, Phase IV (KMG-IV): sequencing the most valuable type-strain genomes for metagenomic binning, comparative biology and taxonomic classification.</title>
        <authorList>
            <person name="Goeker M."/>
        </authorList>
    </citation>
    <scope>NUCLEOTIDE SEQUENCE [LARGE SCALE GENOMIC DNA]</scope>
    <source>
        <strain evidence="4 5">DSM 45533</strain>
    </source>
</reference>
<proteinExistence type="predicted"/>
<sequence>MAGPPGAGKSRLVSHALGQAPVPAAWVRATEAAAALPLGAFATLLPAEPPRGNPLGWAAAAIKAPLVVVDDAHLLDSASAALLHHLVVHRRTKVVVTVRTETPAPDAVQALWKDDLLPRLDLSPLTEEETAELLAAALRGPVEPTAVSRLWRASDGNTLWLRELVLSGLLACDGGVWRWRGEATMTPSLREAIAGRIGELTGDEREVLEFLAYGEPLGADLLADLASEAAVERLEDRSLVAVDRDGKRLQVRLAHPLYGEVIRSGCGLLRARGLMRRLADAVAAAGQRRREDVLRVAVWRLDSGAPADPGLLLAGCDRARVTRDLRLALRLARAAVEAGGGAAAGLALATVLFYSDKYDESEQVFASADRLGLSPEQRIDCTVHRAFNLFFGLGRVDDAFALIDSVRPGDPELALGLLGTRASLTAAAGDLAGAETLMRRIIAYDLAHGSRGARAHGVTRAAILLYQARPSECLEQSAATAADIAREPHGLPSLTSSLLDSVAQAHLVLGDLQAAARAADEGLRLGGEFGAWPRVIHQFGAQQARVLRMRGRVREAHDRAREVCASLPERGPLAGPCLGELAHAQALLGDAAGAAETLERADAMALPVGPPYVFPLESARVWSLAARGDLSGAVSASLALASTTLPCYEAFALHDVVRLGQPALVAARLDASRAEGPLLSAFVRHAHARDGGALVEVGGEFERLGCVLYAAEAYAQAAVAYRRAGATRAARAAETRAWQVAQACQGVRTPALMGLELPDLTPRQREMALLAAQGLSNREIAERLVLSVRTVANTLGAVYERTGARDRRELAELLMGRE</sequence>
<dbReference type="InterPro" id="IPR027417">
    <property type="entry name" value="P-loop_NTPase"/>
</dbReference>
<dbReference type="PRINTS" id="PR00038">
    <property type="entry name" value="HTHLUXR"/>
</dbReference>
<feature type="domain" description="HTH luxR-type" evidence="3">
    <location>
        <begin position="753"/>
        <end position="818"/>
    </location>
</feature>
<keyword evidence="2" id="KW-0067">ATP-binding</keyword>
<dbReference type="SUPFAM" id="SSF48452">
    <property type="entry name" value="TPR-like"/>
    <property type="match status" value="1"/>
</dbReference>
<dbReference type="PANTHER" id="PTHR16305">
    <property type="entry name" value="TESTICULAR SOLUBLE ADENYLYL CYCLASE"/>
    <property type="match status" value="1"/>
</dbReference>
<keyword evidence="1" id="KW-0547">Nucleotide-binding</keyword>
<dbReference type="RefSeq" id="WP_181612354.1">
    <property type="nucleotide sequence ID" value="NZ_BAABAM010000005.1"/>
</dbReference>
<evidence type="ECO:0000256" key="2">
    <source>
        <dbReference type="ARBA" id="ARBA00022840"/>
    </source>
</evidence>
<comment type="caution">
    <text evidence="4">The sequence shown here is derived from an EMBL/GenBank/DDBJ whole genome shotgun (WGS) entry which is preliminary data.</text>
</comment>